<dbReference type="Pfam" id="PF00483">
    <property type="entry name" value="NTP_transferase"/>
    <property type="match status" value="1"/>
</dbReference>
<protein>
    <submittedName>
        <fullName evidence="2">NDP-sugar synthase</fullName>
    </submittedName>
</protein>
<dbReference type="InterPro" id="IPR029044">
    <property type="entry name" value="Nucleotide-diphossugar_trans"/>
</dbReference>
<reference evidence="3" key="1">
    <citation type="journal article" date="2019" name="Int. J. Syst. Evol. Microbiol.">
        <title>The Global Catalogue of Microorganisms (GCM) 10K type strain sequencing project: providing services to taxonomists for standard genome sequencing and annotation.</title>
        <authorList>
            <consortium name="The Broad Institute Genomics Platform"/>
            <consortium name="The Broad Institute Genome Sequencing Center for Infectious Disease"/>
            <person name="Wu L."/>
            <person name="Ma J."/>
        </authorList>
    </citation>
    <scope>NUCLEOTIDE SEQUENCE [LARGE SCALE GENOMIC DNA]</scope>
    <source>
        <strain evidence="3">JCM 18401</strain>
    </source>
</reference>
<dbReference type="Gene3D" id="3.90.550.10">
    <property type="entry name" value="Spore Coat Polysaccharide Biosynthesis Protein SpsA, Chain A"/>
    <property type="match status" value="1"/>
</dbReference>
<evidence type="ECO:0000259" key="1">
    <source>
        <dbReference type="Pfam" id="PF00483"/>
    </source>
</evidence>
<organism evidence="2 3">
    <name type="scientific">Ferrimonas pelagia</name>
    <dbReference type="NCBI Taxonomy" id="1177826"/>
    <lineage>
        <taxon>Bacteria</taxon>
        <taxon>Pseudomonadati</taxon>
        <taxon>Pseudomonadota</taxon>
        <taxon>Gammaproteobacteria</taxon>
        <taxon>Alteromonadales</taxon>
        <taxon>Ferrimonadaceae</taxon>
        <taxon>Ferrimonas</taxon>
    </lineage>
</organism>
<dbReference type="CDD" id="cd04181">
    <property type="entry name" value="NTP_transferase"/>
    <property type="match status" value="1"/>
</dbReference>
<dbReference type="Proteomes" id="UP001499988">
    <property type="component" value="Unassembled WGS sequence"/>
</dbReference>
<evidence type="ECO:0000313" key="3">
    <source>
        <dbReference type="Proteomes" id="UP001499988"/>
    </source>
</evidence>
<keyword evidence="3" id="KW-1185">Reference proteome</keyword>
<dbReference type="InterPro" id="IPR050486">
    <property type="entry name" value="Mannose-1P_guanyltransferase"/>
</dbReference>
<gene>
    <name evidence="2" type="ORF">GCM10023333_43040</name>
</gene>
<sequence length="392" mass="43141">MILGAGKGTRVRPITASIPKPMIPILRRPLMESIILQLKKFGVDELIVNTSYLAPVLESYFRDGFQYGVELCYSYEGELQNGELVGKALGSGGGLKKVQDQSHFFDDTFVVVCGDAWFDLDFKEAIDFHRRSGGLATIITKTLPDDLLVRYGVVKTDDNGRVLAFQEKPPVGTAISNQVNTGIYIFEPEIFNYIPADKVSDIGGDLFPELARQRLPFYAKNFDFQWLDVGNITDIWQVTSDVLSGKITGYPIPGHEERPGIHIGINCVVDLDNIHISGPVVIGSGTRIEKGANLIGPLVIGQNCFIEAGATVKHSIIDDYTFLSGAASVEDRMLYNGYCIDHQGNHITLEEIGARWILQDVREAQVPSDISAQLMDLSGAVPFGDTREKRSS</sequence>
<name>A0ABP9FQD2_9GAMM</name>
<accession>A0ABP9FQD2</accession>
<comment type="caution">
    <text evidence="2">The sequence shown here is derived from an EMBL/GenBank/DDBJ whole genome shotgun (WGS) entry which is preliminary data.</text>
</comment>
<dbReference type="InterPro" id="IPR005835">
    <property type="entry name" value="NTP_transferase_dom"/>
</dbReference>
<dbReference type="Pfam" id="PF00132">
    <property type="entry name" value="Hexapep"/>
    <property type="match status" value="1"/>
</dbReference>
<dbReference type="InterPro" id="IPR011004">
    <property type="entry name" value="Trimer_LpxA-like_sf"/>
</dbReference>
<dbReference type="Gene3D" id="2.160.10.10">
    <property type="entry name" value="Hexapeptide repeat proteins"/>
    <property type="match status" value="1"/>
</dbReference>
<dbReference type="EMBL" id="BAABJZ010000107">
    <property type="protein sequence ID" value="GAA4904087.1"/>
    <property type="molecule type" value="Genomic_DNA"/>
</dbReference>
<dbReference type="PANTHER" id="PTHR22572">
    <property type="entry name" value="SUGAR-1-PHOSPHATE GUANYL TRANSFERASE"/>
    <property type="match status" value="1"/>
</dbReference>
<proteinExistence type="predicted"/>
<feature type="domain" description="Nucleotidyl transferase" evidence="1">
    <location>
        <begin position="1"/>
        <end position="243"/>
    </location>
</feature>
<evidence type="ECO:0000313" key="2">
    <source>
        <dbReference type="EMBL" id="GAA4904087.1"/>
    </source>
</evidence>
<dbReference type="SUPFAM" id="SSF53448">
    <property type="entry name" value="Nucleotide-diphospho-sugar transferases"/>
    <property type="match status" value="1"/>
</dbReference>
<dbReference type="SUPFAM" id="SSF51161">
    <property type="entry name" value="Trimeric LpxA-like enzymes"/>
    <property type="match status" value="1"/>
</dbReference>
<dbReference type="InterPro" id="IPR001451">
    <property type="entry name" value="Hexapep"/>
</dbReference>